<dbReference type="Proteomes" id="UP000298327">
    <property type="component" value="Unassembled WGS sequence"/>
</dbReference>
<protein>
    <recommendedName>
        <fullName evidence="4">Purple acid phosphatase N-terminal domain-containing protein</fullName>
    </recommendedName>
</protein>
<dbReference type="EMBL" id="SEOQ01000305">
    <property type="protein sequence ID" value="TFY65821.1"/>
    <property type="molecule type" value="Genomic_DNA"/>
</dbReference>
<keyword evidence="1" id="KW-0732">Signal</keyword>
<comment type="caution">
    <text evidence="2">The sequence shown here is derived from an EMBL/GenBank/DDBJ whole genome shotgun (WGS) entry which is preliminary data.</text>
</comment>
<dbReference type="OrthoDB" id="2339190at2759"/>
<gene>
    <name evidence="2" type="ORF">EVG20_g5268</name>
</gene>
<name>A0A4Y9YW53_9AGAM</name>
<proteinExistence type="predicted"/>
<evidence type="ECO:0000313" key="3">
    <source>
        <dbReference type="Proteomes" id="UP000298327"/>
    </source>
</evidence>
<evidence type="ECO:0000313" key="2">
    <source>
        <dbReference type="EMBL" id="TFY65821.1"/>
    </source>
</evidence>
<feature type="chain" id="PRO_5021398713" description="Purple acid phosphatase N-terminal domain-containing protein" evidence="1">
    <location>
        <begin position="29"/>
        <end position="237"/>
    </location>
</feature>
<sequence length="237" mass="25778">MFFPKISMSTIAMIAAGVSLLALTSVNAAPSPHTLVVRDVWAPAITSPKKDDVWTIGSIVSVQWDTANPPQQVTNYNGRLLLGYMDGSGNENLDTEHPLAQDFDLREGKVDISVPNVPSKDSYIVVLIGDSGNTSPEFTIARLENASRGPEADRKAVTGALVACHYSRGYYFLTGIAGQETLAREATTMLHVREADLRLRLNLTTTLCTIQYIWSWQQLPPSLLQDDAAPSVCDTNA</sequence>
<evidence type="ECO:0008006" key="4">
    <source>
        <dbReference type="Google" id="ProtNLM"/>
    </source>
</evidence>
<dbReference type="STRING" id="205917.A0A4Y9YW53"/>
<reference evidence="2 3" key="1">
    <citation type="submission" date="2019-02" db="EMBL/GenBank/DDBJ databases">
        <title>Genome sequencing of the rare red list fungi Dentipellis fragilis.</title>
        <authorList>
            <person name="Buettner E."/>
            <person name="Kellner H."/>
        </authorList>
    </citation>
    <scope>NUCLEOTIDE SEQUENCE [LARGE SCALE GENOMIC DNA]</scope>
    <source>
        <strain evidence="2 3">DSM 105465</strain>
    </source>
</reference>
<accession>A0A4Y9YW53</accession>
<keyword evidence="3" id="KW-1185">Reference proteome</keyword>
<organism evidence="2 3">
    <name type="scientific">Dentipellis fragilis</name>
    <dbReference type="NCBI Taxonomy" id="205917"/>
    <lineage>
        <taxon>Eukaryota</taxon>
        <taxon>Fungi</taxon>
        <taxon>Dikarya</taxon>
        <taxon>Basidiomycota</taxon>
        <taxon>Agaricomycotina</taxon>
        <taxon>Agaricomycetes</taxon>
        <taxon>Russulales</taxon>
        <taxon>Hericiaceae</taxon>
        <taxon>Dentipellis</taxon>
    </lineage>
</organism>
<dbReference type="AlphaFoldDB" id="A0A4Y9YW53"/>
<feature type="signal peptide" evidence="1">
    <location>
        <begin position="1"/>
        <end position="28"/>
    </location>
</feature>
<evidence type="ECO:0000256" key="1">
    <source>
        <dbReference type="SAM" id="SignalP"/>
    </source>
</evidence>